<proteinExistence type="predicted"/>
<dbReference type="EMBL" id="JAHRGL010000011">
    <property type="protein sequence ID" value="MBV2131956.1"/>
    <property type="molecule type" value="Genomic_DNA"/>
</dbReference>
<feature type="transmembrane region" description="Helical" evidence="1">
    <location>
        <begin position="12"/>
        <end position="35"/>
    </location>
</feature>
<dbReference type="NCBIfam" id="NF045611">
    <property type="entry name" value="small_CydP"/>
    <property type="match status" value="1"/>
</dbReference>
<protein>
    <submittedName>
        <fullName evidence="2">Uncharacterized protein</fullName>
    </submittedName>
</protein>
<evidence type="ECO:0000313" key="2">
    <source>
        <dbReference type="EMBL" id="MBV2131956.1"/>
    </source>
</evidence>
<organism evidence="2 3">
    <name type="scientific">Geopseudomonas aromaticivorans</name>
    <dbReference type="NCBI Taxonomy" id="2849492"/>
    <lineage>
        <taxon>Bacteria</taxon>
        <taxon>Pseudomonadati</taxon>
        <taxon>Pseudomonadota</taxon>
        <taxon>Gammaproteobacteria</taxon>
        <taxon>Pseudomonadales</taxon>
        <taxon>Pseudomonadaceae</taxon>
        <taxon>Geopseudomonas</taxon>
    </lineage>
</organism>
<name>A0ABS6MT12_9GAMM</name>
<reference evidence="2 3" key="1">
    <citation type="submission" date="2021-06" db="EMBL/GenBank/DDBJ databases">
        <title>Differences between aerobic and microaerobic xylene degrading microbial communities.</title>
        <authorList>
            <person name="Banerjee S."/>
            <person name="Tancsics A."/>
        </authorList>
    </citation>
    <scope>NUCLEOTIDE SEQUENCE [LARGE SCALE GENOMIC DNA]</scope>
    <source>
        <strain evidence="2 3">MAP12</strain>
    </source>
</reference>
<keyword evidence="3" id="KW-1185">Reference proteome</keyword>
<accession>A0ABS6MT12</accession>
<comment type="caution">
    <text evidence="2">The sequence shown here is derived from an EMBL/GenBank/DDBJ whole genome shotgun (WGS) entry which is preliminary data.</text>
</comment>
<gene>
    <name evidence="2" type="ORF">KRX52_03980</name>
</gene>
<dbReference type="RefSeq" id="WP_217679870.1">
    <property type="nucleotide sequence ID" value="NZ_JAHRGL010000011.1"/>
</dbReference>
<evidence type="ECO:0000313" key="3">
    <source>
        <dbReference type="Proteomes" id="UP000813068"/>
    </source>
</evidence>
<dbReference type="InterPro" id="IPR054636">
    <property type="entry name" value="CydP"/>
</dbReference>
<dbReference type="Proteomes" id="UP000813068">
    <property type="component" value="Unassembled WGS sequence"/>
</dbReference>
<evidence type="ECO:0000256" key="1">
    <source>
        <dbReference type="SAM" id="Phobius"/>
    </source>
</evidence>
<sequence>MPKARQSPWRIPLVREIGIILLLKLVILLTIKAVWFSEPTVPANGSQRVGAHLLGTPPAQPLFLNEEKPR</sequence>
<keyword evidence="1" id="KW-0812">Transmembrane</keyword>
<keyword evidence="1" id="KW-1133">Transmembrane helix</keyword>
<keyword evidence="1" id="KW-0472">Membrane</keyword>